<dbReference type="PROSITE" id="PS50236">
    <property type="entry name" value="CHCR"/>
    <property type="match status" value="1"/>
</dbReference>
<dbReference type="Pfam" id="PF26148">
    <property type="entry name" value="VPS18_RING_C"/>
    <property type="match status" value="1"/>
</dbReference>
<feature type="region of interest" description="Disordered" evidence="10">
    <location>
        <begin position="1"/>
        <end position="24"/>
    </location>
</feature>
<dbReference type="PANTHER" id="PTHR23323">
    <property type="entry name" value="VACUOLAR PROTEIN SORTING-ASSOCIATED PROTEIN"/>
    <property type="match status" value="1"/>
</dbReference>
<dbReference type="CTD" id="31118"/>
<reference evidence="15" key="4">
    <citation type="submission" date="2025-04" db="UniProtKB">
        <authorList>
            <consortium name="RefSeq"/>
        </authorList>
    </citation>
    <scope>IDENTIFICATION</scope>
    <source>
        <tissue evidence="15">Whole organism</tissue>
    </source>
</reference>
<dbReference type="PANTHER" id="PTHR23323:SF26">
    <property type="entry name" value="VACUOLAR PROTEIN SORTING-ASSOCIATED PROTEIN 18 HOMOLOG"/>
    <property type="match status" value="1"/>
</dbReference>
<evidence type="ECO:0000256" key="9">
    <source>
        <dbReference type="SAM" id="Coils"/>
    </source>
</evidence>
<reference evidence="13" key="1">
    <citation type="submission" date="2014-08" db="EMBL/GenBank/DDBJ databases">
        <authorList>
            <person name="Murali S."/>
            <person name="Richards S."/>
            <person name="Bandaranaike D."/>
            <person name="Bellair M."/>
            <person name="Blankenburg K."/>
            <person name="Chao H."/>
            <person name="Dinh H."/>
            <person name="Doddapaneni H."/>
            <person name="Dugan-Rocha S."/>
            <person name="Elkadiri S."/>
            <person name="Gnanaolivu R."/>
            <person name="Hughes D."/>
            <person name="Lee S."/>
            <person name="Li M."/>
            <person name="Ming W."/>
            <person name="Munidasa M."/>
            <person name="Muniz J."/>
            <person name="Nguyen L."/>
            <person name="Osuji N."/>
            <person name="Pu L.-L."/>
            <person name="Puazo M."/>
            <person name="Skinner E."/>
            <person name="Qu C."/>
            <person name="Quiroz J."/>
            <person name="Raj R."/>
            <person name="Weissenberger G."/>
            <person name="Xin Y."/>
            <person name="Zou X."/>
            <person name="Han Y."/>
            <person name="Worley K."/>
            <person name="Muzny D."/>
            <person name="Gibbs R."/>
        </authorList>
    </citation>
    <scope>NUCLEOTIDE SEQUENCE</scope>
    <source>
        <strain evidence="13">HAZT.00-mixed</strain>
        <tissue evidence="13">Whole organism</tissue>
    </source>
</reference>
<dbReference type="GO" id="GO:0007040">
    <property type="term" value="P:lysosome organization"/>
    <property type="evidence" value="ECO:0007669"/>
    <property type="project" value="TreeGrafter"/>
</dbReference>
<evidence type="ECO:0000256" key="5">
    <source>
        <dbReference type="ARBA" id="ARBA00022771"/>
    </source>
</evidence>
<evidence type="ECO:0000256" key="10">
    <source>
        <dbReference type="SAM" id="MobiDB-lite"/>
    </source>
</evidence>
<protein>
    <recommendedName>
        <fullName evidence="3">Vacuolar protein sorting-associated protein 18 homolog</fullName>
    </recommendedName>
</protein>
<name>A0A6A0H8Z1_HYAAZ</name>
<dbReference type="InterPro" id="IPR055358">
    <property type="entry name" value="CHCR"/>
</dbReference>
<dbReference type="GO" id="GO:0031902">
    <property type="term" value="C:late endosome membrane"/>
    <property type="evidence" value="ECO:0007669"/>
    <property type="project" value="UniProtKB-SubCell"/>
</dbReference>
<feature type="repeat" description="CHCR" evidence="8">
    <location>
        <begin position="634"/>
        <end position="790"/>
    </location>
</feature>
<sequence>MASIFDQYESQQGSYSNHVSGTNSSMSSTLATSLFRNLKLEEDTPIFSKQRINFLPKHDIVQFVANNNRIVLAMTNNVLIRINLLQPQNIEEIDLGKFCTQSNQVYRLFLDASGEHLLVSLFKKPKADESSTIEAIDCLYIPWASKKISAITRLKGHMVSSVAWSQRNASQTLTGPIVIGTAAGQLHEFELSQENSMFQSGMEPYCKQLYALTKVEEIDGVQILSCPTDDLEYVILCCTKTRLYSFRGNIPSSEKRPLFSEIFLPYKDRTDHYIEYHGSIHKPCLELHYEPNTMLAFSFAWTNAFGVYYASVDWSKSGSDISDQKKLLKVTRDSGSSELLSKVSAGLVLTPFHVLLPHDNEVSVVSILSEKVLMNDRIPGDCGDALGMCQDSVKGTIWLYTKKGIFKCKMDREDRNVWKAYLDQEKFDMARKYCRGDELKLLHVRMKEAEFLFEKGDSVRSAQLYAHTLVPFEQVFFKLNSIKDDSGLRVFLLEKLETLGEDEIGQYSLVTLVLLEHYFKTLGLLRDSGEDTNQEYKKVSSELENLLQKPRVLKTLERNSNAVYQLLSCHADQSNIIKISGLIKAYDRVVKHLINTNRHMEALEILTNHSSDVLILEHLPTLLKTIPIPTVDFMMSLGHKLDPVKMMPKLVQVHASKKATSEIRKYLEYCINELDRTDSVLHNFLITIYATEYPDKLLPYLKMQGENLDSVYYDTKLALRECVSAKQDVASVHILSVMGLYQEAVELALKTDLNLAKATAEKQRNNPQLCKKLWLVITKYLVEESQDVTKALAIMHECELIKIEDILPFFPDFVTIDLFKDAICESLKEYNEEIEMLKVEMNEASKIADEMRSDVQLLKQEHTSVNADDLCHECHNSLLDRPFYLFQCDHKYHQDCLTEAVMAYLTPSEKHTVQKLRSRLLALSSEEQRGSGSNQDASTERVEVRAKLDDIVAFECLYCGERIVDCIDTPFIADQDWREVMAEWR</sequence>
<gene>
    <name evidence="15" type="primary">LOC108680021</name>
    <name evidence="13" type="ORF">HAZT_HAZT011005</name>
</gene>
<dbReference type="GO" id="GO:0030897">
    <property type="term" value="C:HOPS complex"/>
    <property type="evidence" value="ECO:0007669"/>
    <property type="project" value="TreeGrafter"/>
</dbReference>
<comment type="subcellular location">
    <subcellularLocation>
        <location evidence="1">Late endosome membrane</location>
        <topology evidence="1">Peripheral membrane protein</topology>
        <orientation evidence="1">Cytoplasmic side</orientation>
    </subcellularLocation>
</comment>
<feature type="compositionally biased region" description="Polar residues" evidence="10">
    <location>
        <begin position="8"/>
        <end position="24"/>
    </location>
</feature>
<reference evidence="13" key="3">
    <citation type="submission" date="2019-06" db="EMBL/GenBank/DDBJ databases">
        <authorList>
            <person name="Poynton C."/>
            <person name="Hasenbein S."/>
            <person name="Benoit J.B."/>
            <person name="Sepulveda M.S."/>
            <person name="Poelchau M.F."/>
            <person name="Murali S.C."/>
            <person name="Chen S."/>
            <person name="Glastad K.M."/>
            <person name="Werren J.H."/>
            <person name="Vineis J.H."/>
            <person name="Bowen J.L."/>
            <person name="Friedrich M."/>
            <person name="Jones J."/>
            <person name="Robertson H.M."/>
            <person name="Feyereisen R."/>
            <person name="Mechler-Hickson A."/>
            <person name="Mathers N."/>
            <person name="Lee C.E."/>
            <person name="Colbourne J.K."/>
            <person name="Biales A."/>
            <person name="Johnston J.S."/>
            <person name="Wellborn G.A."/>
            <person name="Rosendale A.J."/>
            <person name="Cridge A.G."/>
            <person name="Munoz-Torres M.C."/>
            <person name="Bain P.A."/>
            <person name="Manny A.R."/>
            <person name="Major K.M."/>
            <person name="Lambert F.N."/>
            <person name="Vulpe C.D."/>
            <person name="Tuck P."/>
            <person name="Blalock B.J."/>
            <person name="Lin Y.-Y."/>
            <person name="Smith M.E."/>
            <person name="Ochoa-Acuna H."/>
            <person name="Chen M.-J.M."/>
            <person name="Childers C.P."/>
            <person name="Qu J."/>
            <person name="Dugan S."/>
            <person name="Lee S.L."/>
            <person name="Chao H."/>
            <person name="Dinh H."/>
            <person name="Han Y."/>
            <person name="Doddapaneni H."/>
            <person name="Worley K.C."/>
            <person name="Muzny D.M."/>
            <person name="Gibbs R.A."/>
            <person name="Richards S."/>
        </authorList>
    </citation>
    <scope>NUCLEOTIDE SEQUENCE</scope>
    <source>
        <strain evidence="13">HAZT.00-mixed</strain>
        <tissue evidence="13">Whole organism</tissue>
    </source>
</reference>
<dbReference type="RefSeq" id="XP_047735822.1">
    <property type="nucleotide sequence ID" value="XM_047879866.1"/>
</dbReference>
<dbReference type="Proteomes" id="UP000711488">
    <property type="component" value="Unassembled WGS sequence"/>
</dbReference>
<dbReference type="InterPro" id="IPR007810">
    <property type="entry name" value="Pep3/Vps18_beta-prop"/>
</dbReference>
<dbReference type="GO" id="GO:0008333">
    <property type="term" value="P:endosome to lysosome transport"/>
    <property type="evidence" value="ECO:0007669"/>
    <property type="project" value="TreeGrafter"/>
</dbReference>
<keyword evidence="14" id="KW-1185">Reference proteome</keyword>
<dbReference type="GeneID" id="108680021"/>
<evidence type="ECO:0000256" key="6">
    <source>
        <dbReference type="ARBA" id="ARBA00022833"/>
    </source>
</evidence>
<proteinExistence type="inferred from homology"/>
<dbReference type="InterPro" id="IPR058919">
    <property type="entry name" value="Pep3/Vps18_RING_C"/>
</dbReference>
<dbReference type="OrthoDB" id="1845386at2759"/>
<dbReference type="Pfam" id="PF05131">
    <property type="entry name" value="Pep3_Vps18"/>
    <property type="match status" value="1"/>
</dbReference>
<keyword evidence="7" id="KW-0472">Membrane</keyword>
<dbReference type="Pfam" id="PF00637">
    <property type="entry name" value="Clathrin"/>
    <property type="match status" value="1"/>
</dbReference>
<dbReference type="KEGG" id="hazt:108680021"/>
<evidence type="ECO:0000256" key="3">
    <source>
        <dbReference type="ARBA" id="ARBA00017338"/>
    </source>
</evidence>
<evidence type="ECO:0000256" key="2">
    <source>
        <dbReference type="ARBA" id="ARBA00010454"/>
    </source>
</evidence>
<evidence type="ECO:0000256" key="1">
    <source>
        <dbReference type="ARBA" id="ARBA00004492"/>
    </source>
</evidence>
<evidence type="ECO:0000256" key="4">
    <source>
        <dbReference type="ARBA" id="ARBA00022723"/>
    </source>
</evidence>
<evidence type="ECO:0000313" key="13">
    <source>
        <dbReference type="EMBL" id="KAA0202230.1"/>
    </source>
</evidence>
<feature type="domain" description="Pep3/Vps18 RING C-terminal" evidence="12">
    <location>
        <begin position="868"/>
        <end position="961"/>
    </location>
</feature>
<evidence type="ECO:0000313" key="14">
    <source>
        <dbReference type="Proteomes" id="UP000694843"/>
    </source>
</evidence>
<dbReference type="GO" id="GO:0006886">
    <property type="term" value="P:intracellular protein transport"/>
    <property type="evidence" value="ECO:0007669"/>
    <property type="project" value="UniProtKB-UniRule"/>
</dbReference>
<evidence type="ECO:0000313" key="15">
    <source>
        <dbReference type="RefSeq" id="XP_047735822.1"/>
    </source>
</evidence>
<keyword evidence="4" id="KW-0479">Metal-binding</keyword>
<dbReference type="GO" id="GO:0008270">
    <property type="term" value="F:zinc ion binding"/>
    <property type="evidence" value="ECO:0007669"/>
    <property type="project" value="UniProtKB-KW"/>
</dbReference>
<accession>A0A6A0H8Z1</accession>
<evidence type="ECO:0000256" key="8">
    <source>
        <dbReference type="PROSITE-ProRule" id="PRU01006"/>
    </source>
</evidence>
<dbReference type="EMBL" id="JQDR03004053">
    <property type="protein sequence ID" value="KAA0202230.1"/>
    <property type="molecule type" value="Genomic_DNA"/>
</dbReference>
<evidence type="ECO:0000259" key="12">
    <source>
        <dbReference type="Pfam" id="PF26148"/>
    </source>
</evidence>
<reference evidence="13" key="2">
    <citation type="journal article" date="2018" name="Environ. Sci. Technol.">
        <title>The Toxicogenome of Hyalella azteca: A Model for Sediment Ecotoxicology and Evolutionary Toxicology.</title>
        <authorList>
            <person name="Poynton H.C."/>
            <person name="Hasenbein S."/>
            <person name="Benoit J.B."/>
            <person name="Sepulveda M.S."/>
            <person name="Poelchau M.F."/>
            <person name="Hughes D.S.T."/>
            <person name="Murali S.C."/>
            <person name="Chen S."/>
            <person name="Glastad K.M."/>
            <person name="Goodisman M.A.D."/>
            <person name="Werren J.H."/>
            <person name="Vineis J.H."/>
            <person name="Bowen J.L."/>
            <person name="Friedrich M."/>
            <person name="Jones J."/>
            <person name="Robertson H.M."/>
            <person name="Feyereisen R."/>
            <person name="Mechler-Hickson A."/>
            <person name="Mathers N."/>
            <person name="Lee C.E."/>
            <person name="Colbourne J.K."/>
            <person name="Biales A."/>
            <person name="Johnston J.S."/>
            <person name="Wellborn G.A."/>
            <person name="Rosendale A.J."/>
            <person name="Cridge A.G."/>
            <person name="Munoz-Torres M.C."/>
            <person name="Bain P.A."/>
            <person name="Manny A.R."/>
            <person name="Major K.M."/>
            <person name="Lambert F.N."/>
            <person name="Vulpe C.D."/>
            <person name="Tuck P."/>
            <person name="Blalock B.J."/>
            <person name="Lin Y.Y."/>
            <person name="Smith M.E."/>
            <person name="Ochoa-Acuna H."/>
            <person name="Chen M.M."/>
            <person name="Childers C.P."/>
            <person name="Qu J."/>
            <person name="Dugan S."/>
            <person name="Lee S.L."/>
            <person name="Chao H."/>
            <person name="Dinh H."/>
            <person name="Han Y."/>
            <person name="Doddapaneni H."/>
            <person name="Worley K.C."/>
            <person name="Muzny D.M."/>
            <person name="Gibbs R.A."/>
            <person name="Richards S."/>
        </authorList>
    </citation>
    <scope>NUCLEOTIDE SEQUENCE</scope>
    <source>
        <strain evidence="13">HAZT.00-mixed</strain>
        <tissue evidence="13">Whole organism</tissue>
    </source>
</reference>
<feature type="domain" description="Pep3/Vps18 beta-propeller" evidence="11">
    <location>
        <begin position="45"/>
        <end position="409"/>
    </location>
</feature>
<comment type="similarity">
    <text evidence="2">Belongs to the VPS18 family.</text>
</comment>
<keyword evidence="5" id="KW-0863">Zinc-finger</keyword>
<feature type="coiled-coil region" evidence="9">
    <location>
        <begin position="820"/>
        <end position="861"/>
    </location>
</feature>
<evidence type="ECO:0000259" key="11">
    <source>
        <dbReference type="Pfam" id="PF05131"/>
    </source>
</evidence>
<dbReference type="GO" id="GO:0030674">
    <property type="term" value="F:protein-macromolecule adaptor activity"/>
    <property type="evidence" value="ECO:0007669"/>
    <property type="project" value="TreeGrafter"/>
</dbReference>
<dbReference type="GO" id="GO:0007032">
    <property type="term" value="P:endosome organization"/>
    <property type="evidence" value="ECO:0007669"/>
    <property type="project" value="TreeGrafter"/>
</dbReference>
<dbReference type="OMA" id="WIQREKW"/>
<dbReference type="AlphaFoldDB" id="A0A6A0H8Z1"/>
<organism evidence="13">
    <name type="scientific">Hyalella azteca</name>
    <name type="common">Amphipod</name>
    <dbReference type="NCBI Taxonomy" id="294128"/>
    <lineage>
        <taxon>Eukaryota</taxon>
        <taxon>Metazoa</taxon>
        <taxon>Ecdysozoa</taxon>
        <taxon>Arthropoda</taxon>
        <taxon>Crustacea</taxon>
        <taxon>Multicrustacea</taxon>
        <taxon>Malacostraca</taxon>
        <taxon>Eumalacostraca</taxon>
        <taxon>Peracarida</taxon>
        <taxon>Amphipoda</taxon>
        <taxon>Senticaudata</taxon>
        <taxon>Talitrida</taxon>
        <taxon>Talitroidea</taxon>
        <taxon>Hyalellidae</taxon>
        <taxon>Hyalella</taxon>
    </lineage>
</organism>
<dbReference type="InterPro" id="IPR000547">
    <property type="entry name" value="Clathrin_H-chain/VPS_repeat"/>
</dbReference>
<dbReference type="GO" id="GO:0006904">
    <property type="term" value="P:vesicle docking involved in exocytosis"/>
    <property type="evidence" value="ECO:0007669"/>
    <property type="project" value="TreeGrafter"/>
</dbReference>
<keyword evidence="6" id="KW-0862">Zinc</keyword>
<dbReference type="Proteomes" id="UP000694843">
    <property type="component" value="Unplaced"/>
</dbReference>
<dbReference type="GO" id="GO:0048284">
    <property type="term" value="P:organelle fusion"/>
    <property type="evidence" value="ECO:0007669"/>
    <property type="project" value="TreeGrafter"/>
</dbReference>
<evidence type="ECO:0000256" key="7">
    <source>
        <dbReference type="ARBA" id="ARBA00023136"/>
    </source>
</evidence>
<keyword evidence="9" id="KW-0175">Coiled coil</keyword>